<comment type="caution">
    <text evidence="2">The sequence shown here is derived from an EMBL/GenBank/DDBJ whole genome shotgun (WGS) entry which is preliminary data.</text>
</comment>
<organism evidence="2 3">
    <name type="scientific">Dryococelus australis</name>
    <dbReference type="NCBI Taxonomy" id="614101"/>
    <lineage>
        <taxon>Eukaryota</taxon>
        <taxon>Metazoa</taxon>
        <taxon>Ecdysozoa</taxon>
        <taxon>Arthropoda</taxon>
        <taxon>Hexapoda</taxon>
        <taxon>Insecta</taxon>
        <taxon>Pterygota</taxon>
        <taxon>Neoptera</taxon>
        <taxon>Polyneoptera</taxon>
        <taxon>Phasmatodea</taxon>
        <taxon>Verophasmatodea</taxon>
        <taxon>Anareolatae</taxon>
        <taxon>Phasmatidae</taxon>
        <taxon>Eurycanthinae</taxon>
        <taxon>Dryococelus</taxon>
    </lineage>
</organism>
<dbReference type="Proteomes" id="UP001159363">
    <property type="component" value="Chromosome 11"/>
</dbReference>
<accession>A0ABQ9GEI0</accession>
<evidence type="ECO:0000313" key="3">
    <source>
        <dbReference type="Proteomes" id="UP001159363"/>
    </source>
</evidence>
<evidence type="ECO:0000256" key="1">
    <source>
        <dbReference type="SAM" id="MobiDB-lite"/>
    </source>
</evidence>
<evidence type="ECO:0000313" key="2">
    <source>
        <dbReference type="EMBL" id="KAJ8870804.1"/>
    </source>
</evidence>
<dbReference type="EMBL" id="JARBHB010000012">
    <property type="protein sequence ID" value="KAJ8870804.1"/>
    <property type="molecule type" value="Genomic_DNA"/>
</dbReference>
<reference evidence="2 3" key="1">
    <citation type="submission" date="2023-02" db="EMBL/GenBank/DDBJ databases">
        <title>LHISI_Scaffold_Assembly.</title>
        <authorList>
            <person name="Stuart O.P."/>
            <person name="Cleave R."/>
            <person name="Magrath M.J.L."/>
            <person name="Mikheyev A.S."/>
        </authorList>
    </citation>
    <scope>NUCLEOTIDE SEQUENCE [LARGE SCALE GENOMIC DNA]</scope>
    <source>
        <strain evidence="2">Daus_M_001</strain>
        <tissue evidence="2">Leg muscle</tissue>
    </source>
</reference>
<feature type="region of interest" description="Disordered" evidence="1">
    <location>
        <begin position="182"/>
        <end position="205"/>
    </location>
</feature>
<protein>
    <submittedName>
        <fullName evidence="2">Uncharacterized protein</fullName>
    </submittedName>
</protein>
<gene>
    <name evidence="2" type="ORF">PR048_027103</name>
</gene>
<keyword evidence="3" id="KW-1185">Reference proteome</keyword>
<name>A0ABQ9GEI0_9NEOP</name>
<proteinExistence type="predicted"/>
<sequence length="561" mass="62796">MPPSWQLRYFDRKFDVKEITPQCYENILLSHTFPLNIFAIDVWKYESMSRESCRMFPLVGGFSRRSPIFPAVAFRRCSILASLHPQDFDVKRAAQISSLIHSMLRNIPLASGEGARVGESAAPDSRVERRMIWWVGFTDLVYNPLTPPPHKRSRRAALWLHCDAGGWRMTRLFPACHPLSSFTPSSSTRLQHPPPPPGGGTWSRRHSHPLMLRIVERNSSFRDTGSRESQSLLRSSLATPTLLPRRGRFCSLFVPRSGCRHKAPCSPVDKTPRLEVYRRHDARPPDIISPPAISRWGHRHGCLSPPPRGRGRGENIRNRCSSVGREPYSGAAVAQWVELPIVWPRAKQRDKDLKVLKVLACVEDLVPIPNLPLWIPPLPERDEMVQCGSAPIAQGQGEPTCNRRVGGSLPGSSAGKSFSSHVAHTCTVNFLSSRPTTWAPYNTTDSHLGRPGFDSRSSHLDFSFPWFTEITPGECWDGYLTKAMADSFPFLPQSLFREQLAPTCNDLVVDPAAGFSVHSIPTPTIGLSYVATSDIVNQQASGWLFSSQYPYTNNWAIVCCD</sequence>